<comment type="caution">
    <text evidence="5">The sequence shown here is derived from an EMBL/GenBank/DDBJ whole genome shotgun (WGS) entry which is preliminary data.</text>
</comment>
<feature type="region of interest" description="Disordered" evidence="3">
    <location>
        <begin position="406"/>
        <end position="425"/>
    </location>
</feature>
<evidence type="ECO:0000256" key="1">
    <source>
        <dbReference type="ARBA" id="ARBA00022737"/>
    </source>
</evidence>
<dbReference type="SUPFAM" id="SSF50985">
    <property type="entry name" value="RCC1/BLIP-II"/>
    <property type="match status" value="1"/>
</dbReference>
<evidence type="ECO:0000313" key="5">
    <source>
        <dbReference type="EMBL" id="KAJ8614418.1"/>
    </source>
</evidence>
<feature type="repeat" description="RCC1" evidence="2">
    <location>
        <begin position="134"/>
        <end position="192"/>
    </location>
</feature>
<evidence type="ECO:0000256" key="2">
    <source>
        <dbReference type="PROSITE-ProRule" id="PRU00235"/>
    </source>
</evidence>
<feature type="repeat" description="RCC1" evidence="2">
    <location>
        <begin position="245"/>
        <end position="310"/>
    </location>
</feature>
<accession>A0AAD7UP79</accession>
<feature type="compositionally biased region" description="Pro residues" evidence="3">
    <location>
        <begin position="408"/>
        <end position="425"/>
    </location>
</feature>
<keyword evidence="6" id="KW-1185">Reference proteome</keyword>
<dbReference type="PROSITE" id="PS50012">
    <property type="entry name" value="RCC1_3"/>
    <property type="match status" value="6"/>
</dbReference>
<sequence>MRRVGGFERRRFDQKRGLSTTARRVTLTWGEGNDGQLGHYPFERRGVLKTYWELVPRELEGLGPLRAIACGTNHTLAIDEAGEVWSWGKSDYGKCGHGGDGDVLKPKKIEALSGIEFESVACGEFHSAAVDVEGRLFTWGWGGTWLSGGGQLGHGDRESVDRPKIVASLDEGGYRVASVSCGEGHTLILTDDGEPLSCGAGEHGRNGNGSSRDVLAPEPIDFLDADTVTQLEAGSAFSLALTDTGLVYVWGRNDQGQLGLGAGLAMDVYSMEDTPRLVELPEDGGGAPGQALEAVHVAAGHSHAAAVGRDGLLYFWGMKAHLEPFAVRFDAQDRSPSKVFAGGNYTFAKADDGTFHSFGLGRTNCLGHGDRQGHAHPKHVHALDAFDVTRVSCGYRHIALLATEKINVPPPPPKVPPPPPQHPPP</sequence>
<organism evidence="5 6">
    <name type="scientific">Chrysophaeum taylorii</name>
    <dbReference type="NCBI Taxonomy" id="2483200"/>
    <lineage>
        <taxon>Eukaryota</taxon>
        <taxon>Sar</taxon>
        <taxon>Stramenopiles</taxon>
        <taxon>Ochrophyta</taxon>
        <taxon>Pelagophyceae</taxon>
        <taxon>Pelagomonadales</taxon>
        <taxon>Pelagomonadaceae</taxon>
        <taxon>Chrysophaeum</taxon>
    </lineage>
</organism>
<dbReference type="InterPro" id="IPR051210">
    <property type="entry name" value="Ub_ligase/GEF_domain"/>
</dbReference>
<feature type="domain" description="RCC1-like" evidence="4">
    <location>
        <begin position="21"/>
        <end position="223"/>
    </location>
</feature>
<feature type="repeat" description="RCC1" evidence="2">
    <location>
        <begin position="24"/>
        <end position="81"/>
    </location>
</feature>
<dbReference type="Pfam" id="PF25390">
    <property type="entry name" value="WD40_RLD"/>
    <property type="match status" value="1"/>
</dbReference>
<dbReference type="Proteomes" id="UP001230188">
    <property type="component" value="Unassembled WGS sequence"/>
</dbReference>
<name>A0AAD7UP79_9STRA</name>
<evidence type="ECO:0000256" key="3">
    <source>
        <dbReference type="SAM" id="MobiDB-lite"/>
    </source>
</evidence>
<feature type="repeat" description="RCC1" evidence="2">
    <location>
        <begin position="193"/>
        <end position="244"/>
    </location>
</feature>
<reference evidence="5" key="1">
    <citation type="submission" date="2023-01" db="EMBL/GenBank/DDBJ databases">
        <title>Metagenome sequencing of chrysophaentin producing Chrysophaeum taylorii.</title>
        <authorList>
            <person name="Davison J."/>
            <person name="Bewley C."/>
        </authorList>
    </citation>
    <scope>NUCLEOTIDE SEQUENCE</scope>
    <source>
        <strain evidence="5">NIES-1699</strain>
    </source>
</reference>
<dbReference type="AlphaFoldDB" id="A0AAD7UP79"/>
<feature type="repeat" description="RCC1" evidence="2">
    <location>
        <begin position="353"/>
        <end position="404"/>
    </location>
</feature>
<dbReference type="PRINTS" id="PR00633">
    <property type="entry name" value="RCCNDNSATION"/>
</dbReference>
<dbReference type="Pfam" id="PF00415">
    <property type="entry name" value="RCC1"/>
    <property type="match status" value="2"/>
</dbReference>
<protein>
    <recommendedName>
        <fullName evidence="4">RCC1-like domain-containing protein</fullName>
    </recommendedName>
</protein>
<evidence type="ECO:0000259" key="4">
    <source>
        <dbReference type="Pfam" id="PF25390"/>
    </source>
</evidence>
<keyword evidence="1" id="KW-0677">Repeat</keyword>
<dbReference type="InterPro" id="IPR000408">
    <property type="entry name" value="Reg_chr_condens"/>
</dbReference>
<proteinExistence type="predicted"/>
<dbReference type="EMBL" id="JAQMWT010000005">
    <property type="protein sequence ID" value="KAJ8614418.1"/>
    <property type="molecule type" value="Genomic_DNA"/>
</dbReference>
<evidence type="ECO:0000313" key="6">
    <source>
        <dbReference type="Proteomes" id="UP001230188"/>
    </source>
</evidence>
<dbReference type="InterPro" id="IPR009091">
    <property type="entry name" value="RCC1/BLIP-II"/>
</dbReference>
<feature type="repeat" description="RCC1" evidence="2">
    <location>
        <begin position="82"/>
        <end position="133"/>
    </location>
</feature>
<dbReference type="PROSITE" id="PS00626">
    <property type="entry name" value="RCC1_2"/>
    <property type="match status" value="3"/>
</dbReference>
<dbReference type="Gene3D" id="2.130.10.30">
    <property type="entry name" value="Regulator of chromosome condensation 1/beta-lactamase-inhibitor protein II"/>
    <property type="match status" value="2"/>
</dbReference>
<gene>
    <name evidence="5" type="ORF">CTAYLR_000740</name>
</gene>
<dbReference type="PANTHER" id="PTHR22870">
    <property type="entry name" value="REGULATOR OF CHROMOSOME CONDENSATION"/>
    <property type="match status" value="1"/>
</dbReference>
<dbReference type="PANTHER" id="PTHR22870:SF408">
    <property type="entry name" value="OS09G0560450 PROTEIN"/>
    <property type="match status" value="1"/>
</dbReference>
<dbReference type="InterPro" id="IPR058923">
    <property type="entry name" value="RCC1-like_dom"/>
</dbReference>